<dbReference type="SUPFAM" id="SSF49354">
    <property type="entry name" value="PapD-like"/>
    <property type="match status" value="1"/>
</dbReference>
<dbReference type="InterPro" id="IPR016763">
    <property type="entry name" value="VAP"/>
</dbReference>
<dbReference type="PROSITE" id="PS50202">
    <property type="entry name" value="MSP"/>
    <property type="match status" value="1"/>
</dbReference>
<feature type="transmembrane region" description="Helical" evidence="6">
    <location>
        <begin position="208"/>
        <end position="227"/>
    </location>
</feature>
<evidence type="ECO:0000256" key="2">
    <source>
        <dbReference type="ARBA" id="ARBA00008932"/>
    </source>
</evidence>
<evidence type="ECO:0000313" key="8">
    <source>
        <dbReference type="EMBL" id="EDV50401.1"/>
    </source>
</evidence>
<keyword evidence="9" id="KW-1185">Reference proteome</keyword>
<dbReference type="PANTHER" id="PTHR10809:SF6">
    <property type="entry name" value="AT11025P-RELATED"/>
    <property type="match status" value="1"/>
</dbReference>
<evidence type="ECO:0000259" key="7">
    <source>
        <dbReference type="PROSITE" id="PS50202"/>
    </source>
</evidence>
<dbReference type="PhylomeDB" id="B3NF59"/>
<evidence type="ECO:0000256" key="4">
    <source>
        <dbReference type="ARBA" id="ARBA00022989"/>
    </source>
</evidence>
<dbReference type="InterPro" id="IPR000535">
    <property type="entry name" value="MSP_dom"/>
</dbReference>
<gene>
    <name evidence="8" type="primary">Dere\GG14468</name>
    <name evidence="8" type="synonym">dere_GLEANR_14635</name>
    <name evidence="8" type="synonym">GG14468</name>
    <name evidence="8" type="ORF">Dere_GG14468</name>
</gene>
<dbReference type="AlphaFoldDB" id="B3NF59"/>
<dbReference type="GO" id="GO:0005789">
    <property type="term" value="C:endoplasmic reticulum membrane"/>
    <property type="evidence" value="ECO:0007669"/>
    <property type="project" value="InterPro"/>
</dbReference>
<protein>
    <recommendedName>
        <fullName evidence="7">MSP domain-containing protein</fullName>
    </recommendedName>
</protein>
<organism evidence="8 9">
    <name type="scientific">Drosophila erecta</name>
    <name type="common">Fruit fly</name>
    <dbReference type="NCBI Taxonomy" id="7220"/>
    <lineage>
        <taxon>Eukaryota</taxon>
        <taxon>Metazoa</taxon>
        <taxon>Ecdysozoa</taxon>
        <taxon>Arthropoda</taxon>
        <taxon>Hexapoda</taxon>
        <taxon>Insecta</taxon>
        <taxon>Pterygota</taxon>
        <taxon>Neoptera</taxon>
        <taxon>Endopterygota</taxon>
        <taxon>Diptera</taxon>
        <taxon>Brachycera</taxon>
        <taxon>Muscomorpha</taxon>
        <taxon>Ephydroidea</taxon>
        <taxon>Drosophilidae</taxon>
        <taxon>Drosophila</taxon>
        <taxon>Sophophora</taxon>
    </lineage>
</organism>
<evidence type="ECO:0000256" key="1">
    <source>
        <dbReference type="ARBA" id="ARBA00004211"/>
    </source>
</evidence>
<reference evidence="8 9" key="1">
    <citation type="journal article" date="2007" name="Nature">
        <title>Evolution of genes and genomes on the Drosophila phylogeny.</title>
        <authorList>
            <consortium name="Drosophila 12 Genomes Consortium"/>
            <person name="Clark A.G."/>
            <person name="Eisen M.B."/>
            <person name="Smith D.R."/>
            <person name="Bergman C.M."/>
            <person name="Oliver B."/>
            <person name="Markow T.A."/>
            <person name="Kaufman T.C."/>
            <person name="Kellis M."/>
            <person name="Gelbart W."/>
            <person name="Iyer V.N."/>
            <person name="Pollard D.A."/>
            <person name="Sackton T.B."/>
            <person name="Larracuente A.M."/>
            <person name="Singh N.D."/>
            <person name="Abad J.P."/>
            <person name="Abt D.N."/>
            <person name="Adryan B."/>
            <person name="Aguade M."/>
            <person name="Akashi H."/>
            <person name="Anderson W.W."/>
            <person name="Aquadro C.F."/>
            <person name="Ardell D.H."/>
            <person name="Arguello R."/>
            <person name="Artieri C.G."/>
            <person name="Barbash D.A."/>
            <person name="Barker D."/>
            <person name="Barsanti P."/>
            <person name="Batterham P."/>
            <person name="Batzoglou S."/>
            <person name="Begun D."/>
            <person name="Bhutkar A."/>
            <person name="Blanco E."/>
            <person name="Bosak S.A."/>
            <person name="Bradley R.K."/>
            <person name="Brand A.D."/>
            <person name="Brent M.R."/>
            <person name="Brooks A.N."/>
            <person name="Brown R.H."/>
            <person name="Butlin R.K."/>
            <person name="Caggese C."/>
            <person name="Calvi B.R."/>
            <person name="Bernardo de Carvalho A."/>
            <person name="Caspi A."/>
            <person name="Castrezana S."/>
            <person name="Celniker S.E."/>
            <person name="Chang J.L."/>
            <person name="Chapple C."/>
            <person name="Chatterji S."/>
            <person name="Chinwalla A."/>
            <person name="Civetta A."/>
            <person name="Clifton S.W."/>
            <person name="Comeron J.M."/>
            <person name="Costello J.C."/>
            <person name="Coyne J.A."/>
            <person name="Daub J."/>
            <person name="David R.G."/>
            <person name="Delcher A.L."/>
            <person name="Delehaunty K."/>
            <person name="Do C.B."/>
            <person name="Ebling H."/>
            <person name="Edwards K."/>
            <person name="Eickbush T."/>
            <person name="Evans J.D."/>
            <person name="Filipski A."/>
            <person name="Findeiss S."/>
            <person name="Freyhult E."/>
            <person name="Fulton L."/>
            <person name="Fulton R."/>
            <person name="Garcia A.C."/>
            <person name="Gardiner A."/>
            <person name="Garfield D.A."/>
            <person name="Garvin B.E."/>
            <person name="Gibson G."/>
            <person name="Gilbert D."/>
            <person name="Gnerre S."/>
            <person name="Godfrey J."/>
            <person name="Good R."/>
            <person name="Gotea V."/>
            <person name="Gravely B."/>
            <person name="Greenberg A.J."/>
            <person name="Griffiths-Jones S."/>
            <person name="Gross S."/>
            <person name="Guigo R."/>
            <person name="Gustafson E.A."/>
            <person name="Haerty W."/>
            <person name="Hahn M.W."/>
            <person name="Halligan D.L."/>
            <person name="Halpern A.L."/>
            <person name="Halter G.M."/>
            <person name="Han M.V."/>
            <person name="Heger A."/>
            <person name="Hillier L."/>
            <person name="Hinrichs A.S."/>
            <person name="Holmes I."/>
            <person name="Hoskins R.A."/>
            <person name="Hubisz M.J."/>
            <person name="Hultmark D."/>
            <person name="Huntley M.A."/>
            <person name="Jaffe D.B."/>
            <person name="Jagadeeshan S."/>
            <person name="Jeck W.R."/>
            <person name="Johnson J."/>
            <person name="Jones C.D."/>
            <person name="Jordan W.C."/>
            <person name="Karpen G.H."/>
            <person name="Kataoka E."/>
            <person name="Keightley P.D."/>
            <person name="Kheradpour P."/>
            <person name="Kirkness E.F."/>
            <person name="Koerich L.B."/>
            <person name="Kristiansen K."/>
            <person name="Kudrna D."/>
            <person name="Kulathinal R.J."/>
            <person name="Kumar S."/>
            <person name="Kwok R."/>
            <person name="Lander E."/>
            <person name="Langley C.H."/>
            <person name="Lapoint R."/>
            <person name="Lazzaro B.P."/>
            <person name="Lee S.J."/>
            <person name="Levesque L."/>
            <person name="Li R."/>
            <person name="Lin C.F."/>
            <person name="Lin M.F."/>
            <person name="Lindblad-Toh K."/>
            <person name="Llopart A."/>
            <person name="Long M."/>
            <person name="Low L."/>
            <person name="Lozovsky E."/>
            <person name="Lu J."/>
            <person name="Luo M."/>
            <person name="Machado C.A."/>
            <person name="Makalowski W."/>
            <person name="Marzo M."/>
            <person name="Matsuda M."/>
            <person name="Matzkin L."/>
            <person name="McAllister B."/>
            <person name="McBride C.S."/>
            <person name="McKernan B."/>
            <person name="McKernan K."/>
            <person name="Mendez-Lago M."/>
            <person name="Minx P."/>
            <person name="Mollenhauer M.U."/>
            <person name="Montooth K."/>
            <person name="Mount S.M."/>
            <person name="Mu X."/>
            <person name="Myers E."/>
            <person name="Negre B."/>
            <person name="Newfeld S."/>
            <person name="Nielsen R."/>
            <person name="Noor M.A."/>
            <person name="O'Grady P."/>
            <person name="Pachter L."/>
            <person name="Papaceit M."/>
            <person name="Parisi M.J."/>
            <person name="Parisi M."/>
            <person name="Parts L."/>
            <person name="Pedersen J.S."/>
            <person name="Pesole G."/>
            <person name="Phillippy A.M."/>
            <person name="Ponting C.P."/>
            <person name="Pop M."/>
            <person name="Porcelli D."/>
            <person name="Powell J.R."/>
            <person name="Prohaska S."/>
            <person name="Pruitt K."/>
            <person name="Puig M."/>
            <person name="Quesneville H."/>
            <person name="Ram K.R."/>
            <person name="Rand D."/>
            <person name="Rasmussen M.D."/>
            <person name="Reed L.K."/>
            <person name="Reenan R."/>
            <person name="Reily A."/>
            <person name="Remington K.A."/>
            <person name="Rieger T.T."/>
            <person name="Ritchie M.G."/>
            <person name="Robin C."/>
            <person name="Rogers Y.H."/>
            <person name="Rohde C."/>
            <person name="Rozas J."/>
            <person name="Rubenfield M.J."/>
            <person name="Ruiz A."/>
            <person name="Russo S."/>
            <person name="Salzberg S.L."/>
            <person name="Sanchez-Gracia A."/>
            <person name="Saranga D.J."/>
            <person name="Sato H."/>
            <person name="Schaeffer S.W."/>
            <person name="Schatz M.C."/>
            <person name="Schlenke T."/>
            <person name="Schwartz R."/>
            <person name="Segarra C."/>
            <person name="Singh R.S."/>
            <person name="Sirot L."/>
            <person name="Sirota M."/>
            <person name="Sisneros N.B."/>
            <person name="Smith C.D."/>
            <person name="Smith T.F."/>
            <person name="Spieth J."/>
            <person name="Stage D.E."/>
            <person name="Stark A."/>
            <person name="Stephan W."/>
            <person name="Strausberg R.L."/>
            <person name="Strempel S."/>
            <person name="Sturgill D."/>
            <person name="Sutton G."/>
            <person name="Sutton G.G."/>
            <person name="Tao W."/>
            <person name="Teichmann S."/>
            <person name="Tobari Y.N."/>
            <person name="Tomimura Y."/>
            <person name="Tsolas J.M."/>
            <person name="Valente V.L."/>
            <person name="Venter E."/>
            <person name="Venter J.C."/>
            <person name="Vicario S."/>
            <person name="Vieira F.G."/>
            <person name="Vilella A.J."/>
            <person name="Villasante A."/>
            <person name="Walenz B."/>
            <person name="Wang J."/>
            <person name="Wasserman M."/>
            <person name="Watts T."/>
            <person name="Wilson D."/>
            <person name="Wilson R.K."/>
            <person name="Wing R.A."/>
            <person name="Wolfner M.F."/>
            <person name="Wong A."/>
            <person name="Wong G.K."/>
            <person name="Wu C.I."/>
            <person name="Wu G."/>
            <person name="Yamamoto D."/>
            <person name="Yang H.P."/>
            <person name="Yang S.P."/>
            <person name="Yorke J.A."/>
            <person name="Yoshida K."/>
            <person name="Zdobnov E."/>
            <person name="Zhang P."/>
            <person name="Zhang Y."/>
            <person name="Zimin A.V."/>
            <person name="Baldwin J."/>
            <person name="Abdouelleil A."/>
            <person name="Abdulkadir J."/>
            <person name="Abebe A."/>
            <person name="Abera B."/>
            <person name="Abreu J."/>
            <person name="Acer S.C."/>
            <person name="Aftuck L."/>
            <person name="Alexander A."/>
            <person name="An P."/>
            <person name="Anderson E."/>
            <person name="Anderson S."/>
            <person name="Arachi H."/>
            <person name="Azer M."/>
            <person name="Bachantsang P."/>
            <person name="Barry A."/>
            <person name="Bayul T."/>
            <person name="Berlin A."/>
            <person name="Bessette D."/>
            <person name="Bloom T."/>
            <person name="Blye J."/>
            <person name="Boguslavskiy L."/>
            <person name="Bonnet C."/>
            <person name="Boukhgalter B."/>
            <person name="Bourzgui I."/>
            <person name="Brown A."/>
            <person name="Cahill P."/>
            <person name="Channer S."/>
            <person name="Cheshatsang Y."/>
            <person name="Chuda L."/>
            <person name="Citroen M."/>
            <person name="Collymore A."/>
            <person name="Cooke P."/>
            <person name="Costello M."/>
            <person name="D'Aco K."/>
            <person name="Daza R."/>
            <person name="De Haan G."/>
            <person name="DeGray S."/>
            <person name="DeMaso C."/>
            <person name="Dhargay N."/>
            <person name="Dooley K."/>
            <person name="Dooley E."/>
            <person name="Doricent M."/>
            <person name="Dorje P."/>
            <person name="Dorjee K."/>
            <person name="Dupes A."/>
            <person name="Elong R."/>
            <person name="Falk J."/>
            <person name="Farina A."/>
            <person name="Faro S."/>
            <person name="Ferguson D."/>
            <person name="Fisher S."/>
            <person name="Foley C.D."/>
            <person name="Franke A."/>
            <person name="Friedrich D."/>
            <person name="Gadbois L."/>
            <person name="Gearin G."/>
            <person name="Gearin C.R."/>
            <person name="Giannoukos G."/>
            <person name="Goode T."/>
            <person name="Graham J."/>
            <person name="Grandbois E."/>
            <person name="Grewal S."/>
            <person name="Gyaltsen K."/>
            <person name="Hafez N."/>
            <person name="Hagos B."/>
            <person name="Hall J."/>
            <person name="Henson C."/>
            <person name="Hollinger A."/>
            <person name="Honan T."/>
            <person name="Huard M.D."/>
            <person name="Hughes L."/>
            <person name="Hurhula B."/>
            <person name="Husby M.E."/>
            <person name="Kamat A."/>
            <person name="Kanga B."/>
            <person name="Kashin S."/>
            <person name="Khazanovich D."/>
            <person name="Kisner P."/>
            <person name="Lance K."/>
            <person name="Lara M."/>
            <person name="Lee W."/>
            <person name="Lennon N."/>
            <person name="Letendre F."/>
            <person name="LeVine R."/>
            <person name="Lipovsky A."/>
            <person name="Liu X."/>
            <person name="Liu J."/>
            <person name="Liu S."/>
            <person name="Lokyitsang T."/>
            <person name="Lokyitsang Y."/>
            <person name="Lubonja R."/>
            <person name="Lui A."/>
            <person name="MacDonald P."/>
            <person name="Magnisalis V."/>
            <person name="Maru K."/>
            <person name="Matthews C."/>
            <person name="McCusker W."/>
            <person name="McDonough S."/>
            <person name="Mehta T."/>
            <person name="Meldrim J."/>
            <person name="Meneus L."/>
            <person name="Mihai O."/>
            <person name="Mihalev A."/>
            <person name="Mihova T."/>
            <person name="Mittelman R."/>
            <person name="Mlenga V."/>
            <person name="Montmayeur A."/>
            <person name="Mulrain L."/>
            <person name="Navidi A."/>
            <person name="Naylor J."/>
            <person name="Negash T."/>
            <person name="Nguyen T."/>
            <person name="Nguyen N."/>
            <person name="Nicol R."/>
            <person name="Norbu C."/>
            <person name="Norbu N."/>
            <person name="Novod N."/>
            <person name="O'Neill B."/>
            <person name="Osman S."/>
            <person name="Markiewicz E."/>
            <person name="Oyono O.L."/>
            <person name="Patti C."/>
            <person name="Phunkhang P."/>
            <person name="Pierre F."/>
            <person name="Priest M."/>
            <person name="Raghuraman S."/>
            <person name="Rege F."/>
            <person name="Reyes R."/>
            <person name="Rise C."/>
            <person name="Rogov P."/>
            <person name="Ross K."/>
            <person name="Ryan E."/>
            <person name="Settipalli S."/>
            <person name="Shea T."/>
            <person name="Sherpa N."/>
            <person name="Shi L."/>
            <person name="Shih D."/>
            <person name="Sparrow T."/>
            <person name="Spaulding J."/>
            <person name="Stalker J."/>
            <person name="Stange-Thomann N."/>
            <person name="Stavropoulos S."/>
            <person name="Stone C."/>
            <person name="Strader C."/>
            <person name="Tesfaye S."/>
            <person name="Thomson T."/>
            <person name="Thoulutsang Y."/>
            <person name="Thoulutsang D."/>
            <person name="Topham K."/>
            <person name="Topping I."/>
            <person name="Tsamla T."/>
            <person name="Vassiliev H."/>
            <person name="Vo A."/>
            <person name="Wangchuk T."/>
            <person name="Wangdi T."/>
            <person name="Weiand M."/>
            <person name="Wilkinson J."/>
            <person name="Wilson A."/>
            <person name="Yadav S."/>
            <person name="Young G."/>
            <person name="Yu Q."/>
            <person name="Zembek L."/>
            <person name="Zhong D."/>
            <person name="Zimmer A."/>
            <person name="Zwirko Z."/>
            <person name="Jaffe D.B."/>
            <person name="Alvarez P."/>
            <person name="Brockman W."/>
            <person name="Butler J."/>
            <person name="Chin C."/>
            <person name="Gnerre S."/>
            <person name="Grabherr M."/>
            <person name="Kleber M."/>
            <person name="Mauceli E."/>
            <person name="MacCallum I."/>
        </authorList>
    </citation>
    <scope>NUCLEOTIDE SEQUENCE [LARGE SCALE GENOMIC DNA]</scope>
    <source>
        <strain evidence="8 9">TSC#14021-0224.01</strain>
    </source>
</reference>
<evidence type="ECO:0000313" key="9">
    <source>
        <dbReference type="Proteomes" id="UP000008711"/>
    </source>
</evidence>
<dbReference type="eggNOG" id="KOG0439">
    <property type="taxonomic scope" value="Eukaryota"/>
</dbReference>
<dbReference type="InterPro" id="IPR013783">
    <property type="entry name" value="Ig-like_fold"/>
</dbReference>
<keyword evidence="5 6" id="KW-0472">Membrane</keyword>
<dbReference type="EMBL" id="CH954178">
    <property type="protein sequence ID" value="EDV50401.1"/>
    <property type="molecule type" value="Genomic_DNA"/>
</dbReference>
<evidence type="ECO:0000256" key="6">
    <source>
        <dbReference type="SAM" id="Phobius"/>
    </source>
</evidence>
<dbReference type="Gene3D" id="2.60.40.10">
    <property type="entry name" value="Immunoglobulins"/>
    <property type="match status" value="1"/>
</dbReference>
<dbReference type="OMA" id="TQRMAFK"/>
<keyword evidence="4 6" id="KW-1133">Transmembrane helix</keyword>
<evidence type="ECO:0000256" key="5">
    <source>
        <dbReference type="ARBA" id="ARBA00023136"/>
    </source>
</evidence>
<dbReference type="GO" id="GO:0007291">
    <property type="term" value="P:sperm individualization"/>
    <property type="evidence" value="ECO:0007669"/>
    <property type="project" value="EnsemblMetazoa"/>
</dbReference>
<dbReference type="PANTHER" id="PTHR10809">
    <property type="entry name" value="VESICLE-ASSOCIATED MEMBRANE PROTEIN-ASSOCIATED PROTEIN"/>
    <property type="match status" value="1"/>
</dbReference>
<dbReference type="InterPro" id="IPR008962">
    <property type="entry name" value="PapD-like_sf"/>
</dbReference>
<name>B3NF59_DROER</name>
<dbReference type="Pfam" id="PF00635">
    <property type="entry name" value="Motile_Sperm"/>
    <property type="match status" value="1"/>
</dbReference>
<dbReference type="HOGENOM" id="CLU_032848_2_0_1"/>
<comment type="subcellular location">
    <subcellularLocation>
        <location evidence="1">Membrane</location>
        <topology evidence="1">Single-pass type IV membrane protein</topology>
    </subcellularLocation>
</comment>
<dbReference type="Proteomes" id="UP000008711">
    <property type="component" value="Unassembled WGS sequence"/>
</dbReference>
<proteinExistence type="inferred from homology"/>
<keyword evidence="3 6" id="KW-0812">Transmembrane</keyword>
<dbReference type="GO" id="GO:0090158">
    <property type="term" value="P:endoplasmic reticulum membrane organization"/>
    <property type="evidence" value="ECO:0007669"/>
    <property type="project" value="TreeGrafter"/>
</dbReference>
<evidence type="ECO:0000256" key="3">
    <source>
        <dbReference type="ARBA" id="ARBA00022692"/>
    </source>
</evidence>
<dbReference type="KEGG" id="der:6543840"/>
<dbReference type="GO" id="GO:0005886">
    <property type="term" value="C:plasma membrane"/>
    <property type="evidence" value="ECO:0007669"/>
    <property type="project" value="TreeGrafter"/>
</dbReference>
<comment type="similarity">
    <text evidence="2">Belongs to the VAMP-associated protein (VAP) (TC 9.B.17) family.</text>
</comment>
<sequence length="232" mass="26337">MPNNAESKLALDPCDVIVFEGPFSRSVSRKLVIKNTSKTQRMAFKMKTTTPKLFYVRPNIGVLGPEEKVTVDIFMQPMLQEQIQKRHKFLLLAADATGDITDMQEFWKLQRPEDIWDTKIQCELVPSKEEFRQVGGSARSSNDNMDGEVHFDAQEANEPVAKLLKQVGFLESERLTLKDQIYKLRDQTIGTSPGQAIIRRPRLGRCTFFYMAAVIVTTLAALLGAFYGKNFL</sequence>
<reference evidence="8 9" key="2">
    <citation type="journal article" date="2008" name="Bioinformatics">
        <title>Assembly reconciliation.</title>
        <authorList>
            <person name="Zimin A.V."/>
            <person name="Smith D.R."/>
            <person name="Sutton G."/>
            <person name="Yorke J.A."/>
        </authorList>
    </citation>
    <scope>NUCLEOTIDE SEQUENCE [LARGE SCALE GENOMIC DNA]</scope>
    <source>
        <strain evidence="8 9">TSC#14021-0224.01</strain>
    </source>
</reference>
<feature type="domain" description="MSP" evidence="7">
    <location>
        <begin position="8"/>
        <end position="125"/>
    </location>
</feature>
<dbReference type="GO" id="GO:0033149">
    <property type="term" value="F:FFAT motif binding"/>
    <property type="evidence" value="ECO:0007669"/>
    <property type="project" value="TreeGrafter"/>
</dbReference>
<accession>B3NF59</accession>
<dbReference type="OrthoDB" id="264603at2759"/>
<dbReference type="GO" id="GO:0061817">
    <property type="term" value="P:endoplasmic reticulum-plasma membrane tethering"/>
    <property type="evidence" value="ECO:0007669"/>
    <property type="project" value="TreeGrafter"/>
</dbReference>